<name>A0A4U6UWX3_SETVI</name>
<dbReference type="EMBL" id="CM016555">
    <property type="protein sequence ID" value="TKW19223.1"/>
    <property type="molecule type" value="Genomic_DNA"/>
</dbReference>
<protein>
    <submittedName>
        <fullName evidence="2">Uncharacterized protein</fullName>
    </submittedName>
</protein>
<sequence length="109" mass="11660">MVVAMRGRTMVRAVAVRGGTTTTDAASICMCSGRAPWRAGEGPPPTGTTRAAARPPRARAAAGRVAVAPRGNGGLRERQRWLCALARGRVQPLCRRPEEADPFFFTAVW</sequence>
<dbReference type="Proteomes" id="UP000298652">
    <property type="component" value="Chromosome 4"/>
</dbReference>
<evidence type="ECO:0000256" key="1">
    <source>
        <dbReference type="SAM" id="MobiDB-lite"/>
    </source>
</evidence>
<feature type="region of interest" description="Disordered" evidence="1">
    <location>
        <begin position="36"/>
        <end position="65"/>
    </location>
</feature>
<proteinExistence type="predicted"/>
<dbReference type="Gramene" id="TKW19223">
    <property type="protein sequence ID" value="TKW19223"/>
    <property type="gene ID" value="SEVIR_4G006301v2"/>
</dbReference>
<dbReference type="AlphaFoldDB" id="A0A4U6UWX3"/>
<reference evidence="2" key="1">
    <citation type="submission" date="2019-03" db="EMBL/GenBank/DDBJ databases">
        <title>WGS assembly of Setaria viridis.</title>
        <authorList>
            <person name="Huang P."/>
            <person name="Jenkins J."/>
            <person name="Grimwood J."/>
            <person name="Barry K."/>
            <person name="Healey A."/>
            <person name="Mamidi S."/>
            <person name="Sreedasyam A."/>
            <person name="Shu S."/>
            <person name="Feldman M."/>
            <person name="Wu J."/>
            <person name="Yu Y."/>
            <person name="Chen C."/>
            <person name="Johnson J."/>
            <person name="Rokhsar D."/>
            <person name="Baxter I."/>
            <person name="Schmutz J."/>
            <person name="Brutnell T."/>
            <person name="Kellogg E."/>
        </authorList>
    </citation>
    <scope>NUCLEOTIDE SEQUENCE [LARGE SCALE GENOMIC DNA]</scope>
</reference>
<feature type="compositionally biased region" description="Low complexity" evidence="1">
    <location>
        <begin position="47"/>
        <end position="65"/>
    </location>
</feature>
<evidence type="ECO:0000313" key="2">
    <source>
        <dbReference type="EMBL" id="TKW19223.1"/>
    </source>
</evidence>
<organism evidence="2 3">
    <name type="scientific">Setaria viridis</name>
    <name type="common">Green bristlegrass</name>
    <name type="synonym">Setaria italica subsp. viridis</name>
    <dbReference type="NCBI Taxonomy" id="4556"/>
    <lineage>
        <taxon>Eukaryota</taxon>
        <taxon>Viridiplantae</taxon>
        <taxon>Streptophyta</taxon>
        <taxon>Embryophyta</taxon>
        <taxon>Tracheophyta</taxon>
        <taxon>Spermatophyta</taxon>
        <taxon>Magnoliopsida</taxon>
        <taxon>Liliopsida</taxon>
        <taxon>Poales</taxon>
        <taxon>Poaceae</taxon>
        <taxon>PACMAD clade</taxon>
        <taxon>Panicoideae</taxon>
        <taxon>Panicodae</taxon>
        <taxon>Paniceae</taxon>
        <taxon>Cenchrinae</taxon>
        <taxon>Setaria</taxon>
    </lineage>
</organism>
<keyword evidence="3" id="KW-1185">Reference proteome</keyword>
<gene>
    <name evidence="2" type="ORF">SEVIR_4G006301v2</name>
</gene>
<evidence type="ECO:0000313" key="3">
    <source>
        <dbReference type="Proteomes" id="UP000298652"/>
    </source>
</evidence>
<accession>A0A4U6UWX3</accession>